<evidence type="ECO:0000313" key="2">
    <source>
        <dbReference type="Proteomes" id="UP000000599"/>
    </source>
</evidence>
<dbReference type="KEGG" id="dha:DEHA2E07766g"/>
<name>B5RTX1_DEBHA</name>
<reference evidence="1 2" key="1">
    <citation type="journal article" date="2004" name="Nature">
        <title>Genome evolution in yeasts.</title>
        <authorList>
            <consortium name="Genolevures"/>
            <person name="Dujon B."/>
            <person name="Sherman D."/>
            <person name="Fischer G."/>
            <person name="Durrens P."/>
            <person name="Casaregola S."/>
            <person name="Lafontaine I."/>
            <person name="de Montigny J."/>
            <person name="Marck C."/>
            <person name="Neuveglise C."/>
            <person name="Talla E."/>
            <person name="Goffard N."/>
            <person name="Frangeul L."/>
            <person name="Aigle M."/>
            <person name="Anthouard V."/>
            <person name="Babour A."/>
            <person name="Barbe V."/>
            <person name="Barnay S."/>
            <person name="Blanchin S."/>
            <person name="Beckerich J.M."/>
            <person name="Beyne E."/>
            <person name="Bleykasten C."/>
            <person name="Boisrame A."/>
            <person name="Boyer J."/>
            <person name="Cattolico L."/>
            <person name="Confanioleri F."/>
            <person name="de Daruvar A."/>
            <person name="Despons L."/>
            <person name="Fabre E."/>
            <person name="Fairhead C."/>
            <person name="Ferry-Dumazet H."/>
            <person name="Groppi A."/>
            <person name="Hantraye F."/>
            <person name="Hennequin C."/>
            <person name="Jauniaux N."/>
            <person name="Joyet P."/>
            <person name="Kachouri R."/>
            <person name="Kerrest A."/>
            <person name="Koszul R."/>
            <person name="Lemaire M."/>
            <person name="Lesur I."/>
            <person name="Ma L."/>
            <person name="Muller H."/>
            <person name="Nicaud J.M."/>
            <person name="Nikolski M."/>
            <person name="Oztas S."/>
            <person name="Ozier-Kalogeropoulos O."/>
            <person name="Pellenz S."/>
            <person name="Potier S."/>
            <person name="Richard G.F."/>
            <person name="Straub M.L."/>
            <person name="Suleau A."/>
            <person name="Swennene D."/>
            <person name="Tekaia F."/>
            <person name="Wesolowski-Louvel M."/>
            <person name="Westhof E."/>
            <person name="Wirth B."/>
            <person name="Zeniou-Meyer M."/>
            <person name="Zivanovic I."/>
            <person name="Bolotin-Fukuhara M."/>
            <person name="Thierry A."/>
            <person name="Bouchier C."/>
            <person name="Caudron B."/>
            <person name="Scarpelli C."/>
            <person name="Gaillardin C."/>
            <person name="Weissenbach J."/>
            <person name="Wincker P."/>
            <person name="Souciet J.L."/>
        </authorList>
    </citation>
    <scope>NUCLEOTIDE SEQUENCE [LARGE SCALE GENOMIC DNA]</scope>
    <source>
        <strain evidence="2">ATCC 36239 / CBS 767 / BCRC 21394 / JCM 1990 / NBRC 0083 / IGC 2968</strain>
    </source>
</reference>
<dbReference type="VEuPathDB" id="FungiDB:DEHA2E07766g"/>
<dbReference type="InParanoid" id="B5RTX1"/>
<evidence type="ECO:0000313" key="1">
    <source>
        <dbReference type="EMBL" id="CAR65783.1"/>
    </source>
</evidence>
<dbReference type="HOGENOM" id="CLU_2638027_0_0_1"/>
<accession>B5RTX1</accession>
<keyword evidence="2" id="KW-1185">Reference proteome</keyword>
<gene>
    <name evidence="1" type="ordered locus">DEHA2E07766g</name>
</gene>
<dbReference type="GeneID" id="8998697"/>
<dbReference type="Proteomes" id="UP000000599">
    <property type="component" value="Chromosome E"/>
</dbReference>
<proteinExistence type="predicted"/>
<organism evidence="1 2">
    <name type="scientific">Debaryomyces hansenii (strain ATCC 36239 / CBS 767 / BCRC 21394 / JCM 1990 / NBRC 0083 / IGC 2968)</name>
    <name type="common">Yeast</name>
    <name type="synonym">Torulaspora hansenii</name>
    <dbReference type="NCBI Taxonomy" id="284592"/>
    <lineage>
        <taxon>Eukaryota</taxon>
        <taxon>Fungi</taxon>
        <taxon>Dikarya</taxon>
        <taxon>Ascomycota</taxon>
        <taxon>Saccharomycotina</taxon>
        <taxon>Pichiomycetes</taxon>
        <taxon>Debaryomycetaceae</taxon>
        <taxon>Debaryomyces</taxon>
    </lineage>
</organism>
<sequence length="77" mass="9049">MAKMEENTEKVNCDVTQGNTYCRVVYDSANIYSSLESSLLSTVFVKLYHYSKQLWKENDLACFTIPDTKCYYDMFFN</sequence>
<dbReference type="RefSeq" id="XP_002770439.1">
    <property type="nucleotide sequence ID" value="XM_002770393.1"/>
</dbReference>
<dbReference type="AlphaFoldDB" id="B5RTX1"/>
<protein>
    <submittedName>
        <fullName evidence="1">DEHA2E07766p</fullName>
    </submittedName>
</protein>
<dbReference type="EMBL" id="CR382137">
    <property type="protein sequence ID" value="CAR65783.1"/>
    <property type="molecule type" value="Genomic_DNA"/>
</dbReference>